<feature type="region of interest" description="Disordered" evidence="1">
    <location>
        <begin position="115"/>
        <end position="134"/>
    </location>
</feature>
<dbReference type="OrthoDB" id="3649539at2759"/>
<proteinExistence type="predicted"/>
<evidence type="ECO:0000256" key="1">
    <source>
        <dbReference type="SAM" id="MobiDB-lite"/>
    </source>
</evidence>
<reference evidence="2 3" key="1">
    <citation type="submission" date="2015-07" db="EMBL/GenBank/DDBJ databases">
        <title>Comparative genomics of the Sigatoka disease complex on banana suggests a link between parallel evolutionary changes in Pseudocercospora fijiensis and Pseudocercospora eumusae and increased virulence on the banana host.</title>
        <authorList>
            <person name="Chang T.-C."/>
            <person name="Salvucci A."/>
            <person name="Crous P.W."/>
            <person name="Stergiopoulos I."/>
        </authorList>
    </citation>
    <scope>NUCLEOTIDE SEQUENCE [LARGE SCALE GENOMIC DNA]</scope>
    <source>
        <strain evidence="2 3">CBS 116634</strain>
    </source>
</reference>
<dbReference type="AlphaFoldDB" id="A0A139I330"/>
<sequence>LSIHPDGIDFTYASLRRRKSKIWTSTTSARSPYAPFTHLEHNIANTSCLPAGDLDDDTDAGPEQQVNHDAHDSSSGTRPSSHRGNSTTRAQTGSRDPDVHQVEPRARIAQAREQFGANRVHPKAPSQDHESSGIRGIEAKQFTVPYGLQMHVSVSELCFYFGNSPCIRRKPQLDTPKLHIF</sequence>
<evidence type="ECO:0000313" key="3">
    <source>
        <dbReference type="Proteomes" id="UP000073492"/>
    </source>
</evidence>
<feature type="compositionally biased region" description="Polar residues" evidence="1">
    <location>
        <begin position="73"/>
        <end position="94"/>
    </location>
</feature>
<name>A0A139I330_9PEZI</name>
<accession>A0A139I330</accession>
<feature type="region of interest" description="Disordered" evidence="1">
    <location>
        <begin position="50"/>
        <end position="101"/>
    </location>
</feature>
<gene>
    <name evidence="2" type="ORF">AC579_5302</name>
</gene>
<comment type="caution">
    <text evidence="2">The sequence shown here is derived from an EMBL/GenBank/DDBJ whole genome shotgun (WGS) entry which is preliminary data.</text>
</comment>
<feature type="non-terminal residue" evidence="2">
    <location>
        <position position="1"/>
    </location>
</feature>
<dbReference type="Proteomes" id="UP000073492">
    <property type="component" value="Unassembled WGS sequence"/>
</dbReference>
<keyword evidence="3" id="KW-1185">Reference proteome</keyword>
<evidence type="ECO:0000313" key="2">
    <source>
        <dbReference type="EMBL" id="KXT09098.1"/>
    </source>
</evidence>
<organism evidence="2 3">
    <name type="scientific">Pseudocercospora musae</name>
    <dbReference type="NCBI Taxonomy" id="113226"/>
    <lineage>
        <taxon>Eukaryota</taxon>
        <taxon>Fungi</taxon>
        <taxon>Dikarya</taxon>
        <taxon>Ascomycota</taxon>
        <taxon>Pezizomycotina</taxon>
        <taxon>Dothideomycetes</taxon>
        <taxon>Dothideomycetidae</taxon>
        <taxon>Mycosphaerellales</taxon>
        <taxon>Mycosphaerellaceae</taxon>
        <taxon>Pseudocercospora</taxon>
    </lineage>
</organism>
<dbReference type="EMBL" id="LFZO01000374">
    <property type="protein sequence ID" value="KXT09098.1"/>
    <property type="molecule type" value="Genomic_DNA"/>
</dbReference>
<protein>
    <submittedName>
        <fullName evidence="2">Uncharacterized protein</fullName>
    </submittedName>
</protein>